<name>A0ABW0U7P9_9BACI</name>
<sequence>MAGKNKPSRPLRSMALASSILSYLVGPVLVGVFGGRWLDGKFATEPLFLVIGLLAGLMAGVYGLVRLLKQYLGDDNHEDL</sequence>
<dbReference type="Proteomes" id="UP001596143">
    <property type="component" value="Unassembled WGS sequence"/>
</dbReference>
<feature type="transmembrane region" description="Helical" evidence="1">
    <location>
        <begin position="14"/>
        <end position="35"/>
    </location>
</feature>
<reference evidence="3" key="1">
    <citation type="journal article" date="2019" name="Int. J. Syst. Evol. Microbiol.">
        <title>The Global Catalogue of Microorganisms (GCM) 10K type strain sequencing project: providing services to taxonomists for standard genome sequencing and annotation.</title>
        <authorList>
            <consortium name="The Broad Institute Genomics Platform"/>
            <consortium name="The Broad Institute Genome Sequencing Center for Infectious Disease"/>
            <person name="Wu L."/>
            <person name="Ma J."/>
        </authorList>
    </citation>
    <scope>NUCLEOTIDE SEQUENCE [LARGE SCALE GENOMIC DNA]</scope>
    <source>
        <strain evidence="3">CGMCC 1.15790</strain>
    </source>
</reference>
<proteinExistence type="predicted"/>
<evidence type="ECO:0000313" key="2">
    <source>
        <dbReference type="EMBL" id="MFC5628802.1"/>
    </source>
</evidence>
<organism evidence="2 3">
    <name type="scientific">Aliibacillus thermotolerans</name>
    <dbReference type="NCBI Taxonomy" id="1834418"/>
    <lineage>
        <taxon>Bacteria</taxon>
        <taxon>Bacillati</taxon>
        <taxon>Bacillota</taxon>
        <taxon>Bacilli</taxon>
        <taxon>Bacillales</taxon>
        <taxon>Bacillaceae</taxon>
        <taxon>Aliibacillus</taxon>
    </lineage>
</organism>
<feature type="transmembrane region" description="Helical" evidence="1">
    <location>
        <begin position="47"/>
        <end position="65"/>
    </location>
</feature>
<keyword evidence="1" id="KW-1133">Transmembrane helix</keyword>
<keyword evidence="3" id="KW-1185">Reference proteome</keyword>
<protein>
    <submittedName>
        <fullName evidence="2">AtpZ/AtpI family protein</fullName>
    </submittedName>
</protein>
<dbReference type="RefSeq" id="WP_270897363.1">
    <property type="nucleotide sequence ID" value="NZ_JBHSPF010000032.1"/>
</dbReference>
<dbReference type="EMBL" id="JBHSPF010000032">
    <property type="protein sequence ID" value="MFC5628802.1"/>
    <property type="molecule type" value="Genomic_DNA"/>
</dbReference>
<evidence type="ECO:0000256" key="1">
    <source>
        <dbReference type="SAM" id="Phobius"/>
    </source>
</evidence>
<evidence type="ECO:0000313" key="3">
    <source>
        <dbReference type="Proteomes" id="UP001596143"/>
    </source>
</evidence>
<dbReference type="InterPro" id="IPR032820">
    <property type="entry name" value="ATPase_put"/>
</dbReference>
<gene>
    <name evidence="2" type="ORF">ACFPTR_07825</name>
</gene>
<accession>A0ABW0U7P9</accession>
<dbReference type="Pfam" id="PF09527">
    <property type="entry name" value="ATPase_gene1"/>
    <property type="match status" value="1"/>
</dbReference>
<keyword evidence="1" id="KW-0472">Membrane</keyword>
<keyword evidence="1" id="KW-0812">Transmembrane</keyword>
<comment type="caution">
    <text evidence="2">The sequence shown here is derived from an EMBL/GenBank/DDBJ whole genome shotgun (WGS) entry which is preliminary data.</text>
</comment>